<dbReference type="OrthoDB" id="9808500at2"/>
<dbReference type="STRING" id="47500.AF333_24040"/>
<dbReference type="InterPro" id="IPR002794">
    <property type="entry name" value="DUF92_TMEM19"/>
</dbReference>
<organism evidence="7 9">
    <name type="scientific">Aneurinibacillus migulanus</name>
    <name type="common">Bacillus migulanus</name>
    <dbReference type="NCBI Taxonomy" id="47500"/>
    <lineage>
        <taxon>Bacteria</taxon>
        <taxon>Bacillati</taxon>
        <taxon>Bacillota</taxon>
        <taxon>Bacilli</taxon>
        <taxon>Bacillales</taxon>
        <taxon>Paenibacillaceae</taxon>
        <taxon>Aneurinibacillus group</taxon>
        <taxon>Aneurinibacillus</taxon>
    </lineage>
</organism>
<accession>A0A0D1W7B6</accession>
<dbReference type="PANTHER" id="PTHR13353">
    <property type="entry name" value="TRANSMEMBRANE PROTEIN 19"/>
    <property type="match status" value="1"/>
</dbReference>
<keyword evidence="4 6" id="KW-1133">Transmembrane helix</keyword>
<evidence type="ECO:0000313" key="9">
    <source>
        <dbReference type="Proteomes" id="UP000037269"/>
    </source>
</evidence>
<keyword evidence="5 6" id="KW-0472">Membrane</keyword>
<dbReference type="GO" id="GO:0016020">
    <property type="term" value="C:membrane"/>
    <property type="evidence" value="ECO:0007669"/>
    <property type="project" value="UniProtKB-SubCell"/>
</dbReference>
<dbReference type="GeneID" id="42308195"/>
<evidence type="ECO:0000256" key="3">
    <source>
        <dbReference type="ARBA" id="ARBA00022692"/>
    </source>
</evidence>
<dbReference type="Pfam" id="PF01940">
    <property type="entry name" value="DUF92"/>
    <property type="match status" value="1"/>
</dbReference>
<dbReference type="RefSeq" id="WP_043067979.1">
    <property type="nucleotide sequence ID" value="NZ_BJOA01000348.1"/>
</dbReference>
<sequence>MDFLIGCAGSLFIAGAAYVKRSLSTSGAVAAVLLGTLIYALGDMRWYGLLLAFFISSSLLSHRKKEAKKDVEDLFAKSGTRDWLQVMANGGLGLVAVLSAFFWGGADGWYMFYIGVIAAVTSDTWATEIGVLAKGKPRHVLTWRKVEPGTSGGVSGLGLLASLAGGIFIGSLAMLFVWLIQQEWTFSYIAAGAFGGMVGSLADSAIGAVWQRMYRCEVCGKETERSEHCGQPTCVIKGYAWCTNDVVNILASLVGGAVAVWWR</sequence>
<evidence type="ECO:0000313" key="10">
    <source>
        <dbReference type="Proteomes" id="UP000182836"/>
    </source>
</evidence>
<dbReference type="EMBL" id="FNED01000001">
    <property type="protein sequence ID" value="SDI02579.1"/>
    <property type="molecule type" value="Genomic_DNA"/>
</dbReference>
<keyword evidence="3 6" id="KW-0812">Transmembrane</keyword>
<evidence type="ECO:0000256" key="2">
    <source>
        <dbReference type="ARBA" id="ARBA00009012"/>
    </source>
</evidence>
<name>A0A0D1W7B6_ANEMI</name>
<evidence type="ECO:0000256" key="1">
    <source>
        <dbReference type="ARBA" id="ARBA00004141"/>
    </source>
</evidence>
<proteinExistence type="inferred from homology"/>
<evidence type="ECO:0000313" key="7">
    <source>
        <dbReference type="EMBL" id="KON98049.1"/>
    </source>
</evidence>
<reference evidence="7 9" key="1">
    <citation type="submission" date="2015-07" db="EMBL/GenBank/DDBJ databases">
        <title>Fjat-14205 dsm 2895.</title>
        <authorList>
            <person name="Liu B."/>
            <person name="Wang J."/>
            <person name="Zhu Y."/>
            <person name="Liu G."/>
            <person name="Chen Q."/>
            <person name="Chen Z."/>
            <person name="Lan J."/>
            <person name="Che J."/>
            <person name="Ge C."/>
            <person name="Shi H."/>
            <person name="Pan Z."/>
            <person name="Liu X."/>
        </authorList>
    </citation>
    <scope>NUCLEOTIDE SEQUENCE [LARGE SCALE GENOMIC DNA]</scope>
    <source>
        <strain evidence="7 9">DSM 2895</strain>
    </source>
</reference>
<feature type="transmembrane region" description="Helical" evidence="6">
    <location>
        <begin position="83"/>
        <end position="104"/>
    </location>
</feature>
<evidence type="ECO:0000256" key="6">
    <source>
        <dbReference type="SAM" id="Phobius"/>
    </source>
</evidence>
<dbReference type="AlphaFoldDB" id="A0A0D1W7B6"/>
<feature type="transmembrane region" description="Helical" evidence="6">
    <location>
        <begin position="186"/>
        <end position="206"/>
    </location>
</feature>
<dbReference type="Proteomes" id="UP000182836">
    <property type="component" value="Unassembled WGS sequence"/>
</dbReference>
<feature type="transmembrane region" description="Helical" evidence="6">
    <location>
        <begin position="110"/>
        <end position="133"/>
    </location>
</feature>
<protein>
    <submittedName>
        <fullName evidence="8">TIGR00297 family protein</fullName>
    </submittedName>
</protein>
<reference evidence="8 10" key="2">
    <citation type="submission" date="2016-10" db="EMBL/GenBank/DDBJ databases">
        <authorList>
            <person name="de Groot N.N."/>
        </authorList>
    </citation>
    <scope>NUCLEOTIDE SEQUENCE [LARGE SCALE GENOMIC DNA]</scope>
    <source>
        <strain evidence="8 10">DSM 2895</strain>
    </source>
</reference>
<dbReference type="EMBL" id="LGUG01000004">
    <property type="protein sequence ID" value="KON98049.1"/>
    <property type="molecule type" value="Genomic_DNA"/>
</dbReference>
<comment type="subcellular location">
    <subcellularLocation>
        <location evidence="1">Membrane</location>
        <topology evidence="1">Multi-pass membrane protein</topology>
    </subcellularLocation>
</comment>
<keyword evidence="9" id="KW-1185">Reference proteome</keyword>
<dbReference type="PANTHER" id="PTHR13353:SF5">
    <property type="entry name" value="TRANSMEMBRANE PROTEIN 19"/>
    <property type="match status" value="1"/>
</dbReference>
<evidence type="ECO:0000313" key="8">
    <source>
        <dbReference type="EMBL" id="SDI02579.1"/>
    </source>
</evidence>
<dbReference type="Proteomes" id="UP000037269">
    <property type="component" value="Unassembled WGS sequence"/>
</dbReference>
<gene>
    <name evidence="7" type="ORF">AF333_24040</name>
    <name evidence="8" type="ORF">SAMN04487909_101284</name>
</gene>
<feature type="transmembrane region" description="Helical" evidence="6">
    <location>
        <begin position="46"/>
        <end position="62"/>
    </location>
</feature>
<evidence type="ECO:0000256" key="4">
    <source>
        <dbReference type="ARBA" id="ARBA00022989"/>
    </source>
</evidence>
<feature type="transmembrane region" description="Helical" evidence="6">
    <location>
        <begin position="154"/>
        <end position="180"/>
    </location>
</feature>
<comment type="similarity">
    <text evidence="2">Belongs to the TMEM19 family.</text>
</comment>
<evidence type="ECO:0000256" key="5">
    <source>
        <dbReference type="ARBA" id="ARBA00023136"/>
    </source>
</evidence>
<dbReference type="PATRIC" id="fig|47500.12.peg.4544"/>